<dbReference type="InterPro" id="IPR036157">
    <property type="entry name" value="dUTPase-like_sf"/>
</dbReference>
<keyword evidence="7" id="KW-1185">Reference proteome</keyword>
<dbReference type="CDD" id="cd07557">
    <property type="entry name" value="trimeric_dUTPase"/>
    <property type="match status" value="1"/>
</dbReference>
<dbReference type="EMBL" id="MK279841">
    <property type="protein sequence ID" value="AZS06708.1"/>
    <property type="molecule type" value="Genomic_DNA"/>
</dbReference>
<dbReference type="NCBIfam" id="TIGR00576">
    <property type="entry name" value="dut"/>
    <property type="match status" value="1"/>
</dbReference>
<dbReference type="GO" id="GO:0004170">
    <property type="term" value="F:dUTP diphosphatase activity"/>
    <property type="evidence" value="ECO:0007669"/>
    <property type="project" value="UniProtKB-EC"/>
</dbReference>
<dbReference type="GO" id="GO:0046081">
    <property type="term" value="P:dUTP catabolic process"/>
    <property type="evidence" value="ECO:0007669"/>
    <property type="project" value="InterPro"/>
</dbReference>
<proteinExistence type="inferred from homology"/>
<accession>A0A3S9U8V4</accession>
<dbReference type="SUPFAM" id="SSF52309">
    <property type="entry name" value="N-(deoxy)ribosyltransferase-like"/>
    <property type="match status" value="1"/>
</dbReference>
<dbReference type="KEGG" id="vg:55009847"/>
<evidence type="ECO:0000313" key="7">
    <source>
        <dbReference type="Proteomes" id="UP000287372"/>
    </source>
</evidence>
<dbReference type="InterPro" id="IPR029054">
    <property type="entry name" value="dUTPase-like"/>
</dbReference>
<gene>
    <name evidence="6" type="primary">69</name>
    <name evidence="6" type="ORF">SEA_HIYAA_69</name>
</gene>
<dbReference type="GO" id="GO:0006226">
    <property type="term" value="P:dUMP biosynthetic process"/>
    <property type="evidence" value="ECO:0007669"/>
    <property type="project" value="InterPro"/>
</dbReference>
<comment type="similarity">
    <text evidence="1">Belongs to the dUTPase family.</text>
</comment>
<dbReference type="GO" id="GO:0000287">
    <property type="term" value="F:magnesium ion binding"/>
    <property type="evidence" value="ECO:0007669"/>
    <property type="project" value="InterPro"/>
</dbReference>
<feature type="domain" description="dUTPase-like" evidence="5">
    <location>
        <begin position="160"/>
        <end position="291"/>
    </location>
</feature>
<name>A0A3S9U8V4_9CAUD</name>
<dbReference type="PANTHER" id="PTHR11241:SF0">
    <property type="entry name" value="DEOXYURIDINE 5'-TRIPHOSPHATE NUCLEOTIDOHYDROLASE"/>
    <property type="match status" value="1"/>
</dbReference>
<dbReference type="InterPro" id="IPR033704">
    <property type="entry name" value="dUTPase_trimeric"/>
</dbReference>
<dbReference type="Proteomes" id="UP000287372">
    <property type="component" value="Segment"/>
</dbReference>
<keyword evidence="4" id="KW-0546">Nucleotide metabolism</keyword>
<dbReference type="Pfam" id="PF00692">
    <property type="entry name" value="dUTPase"/>
    <property type="match status" value="1"/>
</dbReference>
<organism evidence="6 7">
    <name type="scientific">Streptomyces phage Hiyaa</name>
    <dbReference type="NCBI Taxonomy" id="2499072"/>
    <lineage>
        <taxon>Viruses</taxon>
        <taxon>Duplodnaviria</taxon>
        <taxon>Heunggongvirae</taxon>
        <taxon>Uroviricota</taxon>
        <taxon>Caudoviricetes</taxon>
        <taxon>Hiyaavirus</taxon>
        <taxon>Hiyaavirus hiyaa</taxon>
    </lineage>
</organism>
<keyword evidence="3" id="KW-0378">Hydrolase</keyword>
<dbReference type="Gene3D" id="3.40.50.450">
    <property type="match status" value="1"/>
</dbReference>
<sequence length="292" mass="31556">MKNDRLIYLAHPIDMGRACPDLLNYAVGELQALGLPTYNPLTAFNVSGQPSGVINRVNEAAMLASSGAVAFLPKDTPTIGTPAEISWLMTHGKPVLILTDIDTSWVVAGWRGQLFTEVHHLDEEGVSAGIDWLTDRMSYLDDNPEFGDVEPIVFEKAKQDATLPTKGYADDAGYDLYASDEVVVPARGQATVPLGVKVDIPEGLWAQITGRSSTLKNLNLMVAPTVGVIDEGYTGELFAPVVSNADEDVKIERGQRIAQLILHEAPGQRFTPVWGVARRKERGANGFGSTGR</sequence>
<evidence type="ECO:0000256" key="1">
    <source>
        <dbReference type="ARBA" id="ARBA00006581"/>
    </source>
</evidence>
<evidence type="ECO:0000313" key="6">
    <source>
        <dbReference type="EMBL" id="AZS06708.1"/>
    </source>
</evidence>
<reference evidence="6 7" key="1">
    <citation type="submission" date="2018-12" db="EMBL/GenBank/DDBJ databases">
        <authorList>
            <person name="Lieu J.K."/>
            <person name="Tian C.Z."/>
            <person name="Hsaio W.J."/>
            <person name="Shaffer C.D."/>
            <person name="Weston-Hafer K.A."/>
            <person name="Russell D.A."/>
            <person name="Pope W.H."/>
            <person name="Jacobs-Sera D."/>
            <person name="Hendrix R.W."/>
            <person name="Hatfull G.F."/>
        </authorList>
    </citation>
    <scope>NUCLEOTIDE SEQUENCE [LARGE SCALE GENOMIC DNA]</scope>
</reference>
<dbReference type="SUPFAM" id="SSF51283">
    <property type="entry name" value="dUTPase-like"/>
    <property type="match status" value="1"/>
</dbReference>
<dbReference type="InterPro" id="IPR008181">
    <property type="entry name" value="dUTPase"/>
</dbReference>
<dbReference type="Gene3D" id="2.70.40.10">
    <property type="match status" value="1"/>
</dbReference>
<dbReference type="EC" id="3.6.1.23" evidence="2"/>
<dbReference type="GeneID" id="55009847"/>
<dbReference type="PANTHER" id="PTHR11241">
    <property type="entry name" value="DEOXYURIDINE 5'-TRIPHOSPHATE NUCLEOTIDOHYDROLASE"/>
    <property type="match status" value="1"/>
</dbReference>
<evidence type="ECO:0000256" key="2">
    <source>
        <dbReference type="ARBA" id="ARBA00012379"/>
    </source>
</evidence>
<protein>
    <recommendedName>
        <fullName evidence="2">dUTP diphosphatase</fullName>
        <ecNumber evidence="2">3.6.1.23</ecNumber>
    </recommendedName>
</protein>
<evidence type="ECO:0000256" key="3">
    <source>
        <dbReference type="ARBA" id="ARBA00022801"/>
    </source>
</evidence>
<dbReference type="RefSeq" id="YP_009818504.1">
    <property type="nucleotide sequence ID" value="NC_048139.1"/>
</dbReference>
<evidence type="ECO:0000259" key="5">
    <source>
        <dbReference type="Pfam" id="PF00692"/>
    </source>
</evidence>
<evidence type="ECO:0000256" key="4">
    <source>
        <dbReference type="ARBA" id="ARBA00023080"/>
    </source>
</evidence>